<evidence type="ECO:0000256" key="1">
    <source>
        <dbReference type="SAM" id="MobiDB-lite"/>
    </source>
</evidence>
<dbReference type="InterPro" id="IPR009003">
    <property type="entry name" value="Peptidase_S1_PA"/>
</dbReference>
<gene>
    <name evidence="3" type="primary">LOC101857815</name>
</gene>
<evidence type="ECO:0000313" key="3">
    <source>
        <dbReference type="RefSeq" id="XP_005105332.1"/>
    </source>
</evidence>
<name>A0ABM0JZQ1_APLCA</name>
<feature type="region of interest" description="Disordered" evidence="1">
    <location>
        <begin position="360"/>
        <end position="380"/>
    </location>
</feature>
<accession>A0ABM0JZQ1</accession>
<organism evidence="2 3">
    <name type="scientific">Aplysia californica</name>
    <name type="common">California sea hare</name>
    <dbReference type="NCBI Taxonomy" id="6500"/>
    <lineage>
        <taxon>Eukaryota</taxon>
        <taxon>Metazoa</taxon>
        <taxon>Spiralia</taxon>
        <taxon>Lophotrochozoa</taxon>
        <taxon>Mollusca</taxon>
        <taxon>Gastropoda</taxon>
        <taxon>Heterobranchia</taxon>
        <taxon>Euthyneura</taxon>
        <taxon>Tectipleura</taxon>
        <taxon>Aplysiida</taxon>
        <taxon>Aplysioidea</taxon>
        <taxon>Aplysiidae</taxon>
        <taxon>Aplysia</taxon>
    </lineage>
</organism>
<sequence>MDTFLQGSLTRLIHFCFLAVRSFFSSWTKRSQIPAAYVAQTQICVGDELDLHHDLVFCRKNQGHKSFTPVSEFDINCLPAGFREQGVLDTIRLLEKLTVLVKTKVVSKHRPSRDRHECYRNVEGFPESGSGWLWSPQKCKFYTDVPCVCMSCIDRGNPTLEWGELRVYTAKHVVFDDAEAYGAELRLFYNNDDTLETVRTLSGVSVDSSDSGGDMCELVVVTHDKNLWAYVTEIISYAYNTKSKFTERSEAANDECERTELNNNLAVIISHPHGCNKQISVGRWLDRKVVRTDGGCLEWVQYVYNTPTCPGCSGAPVYVVGREGWRVTQAPHKGALDLEKRTNISGVGLEWKQLKENDTASAGDVGAGDGASRNSSRGNVISVDDGADDNLSDWDFIDSVFGLHRKTTELDLYCASSAMALSPSSSQTDTGCGYETNSCSMNFVATAEMTDLHRDFRYCASNPSHSTFIPFPNFSPEHLPQTYKELFSTIQHLGNITGRVRASLVSPQRPIHFPHACLSQQPSVVLRFATGWLQLLDGYSGVGIKPCPCVSCHYGPEPFMSWRGFVLRTACHVVFNDEEALRCAVDFCYDSSDLSKVKTLRGVKVIRRDEEADLVDLYVVTHDVQFAEKLRHDIQMFSLRIHEMNRTLAVVAPFLVVIVSHPHGRSKHVSIGLTVMDEAIETDKMQQAAVEGGTSAIEAPSHGQFDSSPASQIAACPLTELPSALQQTPICSLSHLTNDAFDTPTAMNCIRNLTDKDSEQLKLMPQPRLNPSSSICVEIPFKKITSRAILPSSRQTSPGNSSQAQNNCTASCHGYVPSTEPPLFSKPVKYYVVDSCRGSSGAPVMVVKGNGLICWPMTHGRDQRQHCLTE</sequence>
<dbReference type="Proteomes" id="UP000694888">
    <property type="component" value="Unplaced"/>
</dbReference>
<evidence type="ECO:0000313" key="2">
    <source>
        <dbReference type="Proteomes" id="UP000694888"/>
    </source>
</evidence>
<proteinExistence type="predicted"/>
<dbReference type="SUPFAM" id="SSF50494">
    <property type="entry name" value="Trypsin-like serine proteases"/>
    <property type="match status" value="1"/>
</dbReference>
<protein>
    <submittedName>
        <fullName evidence="3">Uncharacterized protein LOC101857815</fullName>
    </submittedName>
</protein>
<keyword evidence="2" id="KW-1185">Reference proteome</keyword>
<dbReference type="GeneID" id="101857815"/>
<reference evidence="3" key="1">
    <citation type="submission" date="2025-08" db="UniProtKB">
        <authorList>
            <consortium name="RefSeq"/>
        </authorList>
    </citation>
    <scope>IDENTIFICATION</scope>
</reference>
<dbReference type="RefSeq" id="XP_005105332.1">
    <property type="nucleotide sequence ID" value="XM_005105275.3"/>
</dbReference>